<evidence type="ECO:0000313" key="2">
    <source>
        <dbReference type="EMBL" id="AQK73098.1"/>
    </source>
</evidence>
<name>A0A1D6HEM5_MAIZE</name>
<dbReference type="EMBL" id="CM000781">
    <property type="protein sequence ID" value="AQK73098.1"/>
    <property type="molecule type" value="Genomic_DNA"/>
</dbReference>
<dbReference type="GO" id="GO:0016538">
    <property type="term" value="F:cyclin-dependent protein serine/threonine kinase regulator activity"/>
    <property type="evidence" value="ECO:0007669"/>
    <property type="project" value="InterPro"/>
</dbReference>
<gene>
    <name evidence="2" type="ORF">ZEAMMB73_Zm00001d017392</name>
</gene>
<dbReference type="PANTHER" id="PTHR10026">
    <property type="entry name" value="CYCLIN"/>
    <property type="match status" value="1"/>
</dbReference>
<dbReference type="InterPro" id="IPR006671">
    <property type="entry name" value="Cyclin_N"/>
</dbReference>
<dbReference type="GO" id="GO:0006357">
    <property type="term" value="P:regulation of transcription by RNA polymerase II"/>
    <property type="evidence" value="ECO:0007669"/>
    <property type="project" value="InterPro"/>
</dbReference>
<dbReference type="SUPFAM" id="SSF47954">
    <property type="entry name" value="Cyclin-like"/>
    <property type="match status" value="1"/>
</dbReference>
<reference evidence="2" key="1">
    <citation type="submission" date="2015-12" db="EMBL/GenBank/DDBJ databases">
        <title>Update maize B73 reference genome by single molecule sequencing technologies.</title>
        <authorList>
            <consortium name="Maize Genome Sequencing Project"/>
            <person name="Ware D."/>
        </authorList>
    </citation>
    <scope>NUCLEOTIDE SEQUENCE</scope>
    <source>
        <tissue evidence="2">Seedling</tissue>
    </source>
</reference>
<evidence type="ECO:0000259" key="1">
    <source>
        <dbReference type="Pfam" id="PF00134"/>
    </source>
</evidence>
<protein>
    <submittedName>
        <fullName evidence="2">Cyclin-T1-3</fullName>
    </submittedName>
</protein>
<dbReference type="InterPro" id="IPR043198">
    <property type="entry name" value="Cyclin/Ssn8"/>
</dbReference>
<feature type="domain" description="Cyclin N-terminal" evidence="1">
    <location>
        <begin position="20"/>
        <end position="89"/>
    </location>
</feature>
<dbReference type="Pfam" id="PF00134">
    <property type="entry name" value="Cyclin_N"/>
    <property type="match status" value="1"/>
</dbReference>
<sequence length="140" mass="16268">MDGAPKILEKSSHECMYSWYFTREELEKFSPSRKDGITENKESEIRHLYCSFIRDVGIRLKLPQMTLATAIMLCHRFYLHQSLAKNGWQVRLERLFCCGSDGYLLMSMKSDKGAEFPCQAFVDNMLSMSNLTLQIILQII</sequence>
<organism evidence="2">
    <name type="scientific">Zea mays</name>
    <name type="common">Maize</name>
    <dbReference type="NCBI Taxonomy" id="4577"/>
    <lineage>
        <taxon>Eukaryota</taxon>
        <taxon>Viridiplantae</taxon>
        <taxon>Streptophyta</taxon>
        <taxon>Embryophyta</taxon>
        <taxon>Tracheophyta</taxon>
        <taxon>Spermatophyta</taxon>
        <taxon>Magnoliopsida</taxon>
        <taxon>Liliopsida</taxon>
        <taxon>Poales</taxon>
        <taxon>Poaceae</taxon>
        <taxon>PACMAD clade</taxon>
        <taxon>Panicoideae</taxon>
        <taxon>Andropogonodae</taxon>
        <taxon>Andropogoneae</taxon>
        <taxon>Tripsacinae</taxon>
        <taxon>Zea</taxon>
    </lineage>
</organism>
<accession>A0A1D6HEM5</accession>
<dbReference type="Gene3D" id="1.10.472.10">
    <property type="entry name" value="Cyclin-like"/>
    <property type="match status" value="1"/>
</dbReference>
<proteinExistence type="predicted"/>
<dbReference type="InterPro" id="IPR036915">
    <property type="entry name" value="Cyclin-like_sf"/>
</dbReference>
<dbReference type="AlphaFoldDB" id="A0A1D6HEM5"/>